<dbReference type="PANTHER" id="PTHR36452:SF1">
    <property type="entry name" value="DUF2461 DOMAIN-CONTAINING PROTEIN"/>
    <property type="match status" value="1"/>
</dbReference>
<dbReference type="Proteomes" id="UP000199296">
    <property type="component" value="Unassembled WGS sequence"/>
</dbReference>
<keyword evidence="2" id="KW-1185">Reference proteome</keyword>
<evidence type="ECO:0000313" key="1">
    <source>
        <dbReference type="EMBL" id="SDH01873.1"/>
    </source>
</evidence>
<dbReference type="NCBIfam" id="TIGR02453">
    <property type="entry name" value="TIGR02453 family protein"/>
    <property type="match status" value="1"/>
</dbReference>
<proteinExistence type="predicted"/>
<dbReference type="InterPro" id="IPR012808">
    <property type="entry name" value="CHP02453"/>
</dbReference>
<name>A0A1G7YZK2_9FLAO</name>
<dbReference type="EMBL" id="FNCW01000016">
    <property type="protein sequence ID" value="SDH01873.1"/>
    <property type="molecule type" value="Genomic_DNA"/>
</dbReference>
<dbReference type="PANTHER" id="PTHR36452">
    <property type="entry name" value="CHROMOSOME 12, WHOLE GENOME SHOTGUN SEQUENCE"/>
    <property type="match status" value="1"/>
</dbReference>
<sequence>MNFERLFDFLETLNKNNKKEWMDEHRSLYENVKTDYVKWLEDLDLKLSKIDEDYYSSSGKKAINRINNNLLYHPNKPTYKDHFGAGLDKRPKTGDFYIHLGIDDIFVAGGFYNPKSEILKSIREAIDYNGDEFKDIINSKPFQKNFGGLMQDEDQLKTAPKGFSQDHKHIDLLRLKSFAAMKSFERKDVLAEDFKDRVIETYKAMLPFRRYLNKAVTV</sequence>
<organism evidence="1 2">
    <name type="scientific">Psychroflexus sediminis</name>
    <dbReference type="NCBI Taxonomy" id="470826"/>
    <lineage>
        <taxon>Bacteria</taxon>
        <taxon>Pseudomonadati</taxon>
        <taxon>Bacteroidota</taxon>
        <taxon>Flavobacteriia</taxon>
        <taxon>Flavobacteriales</taxon>
        <taxon>Flavobacteriaceae</taxon>
        <taxon>Psychroflexus</taxon>
    </lineage>
</organism>
<dbReference type="STRING" id="470826.SAMN04488027_1162"/>
<dbReference type="RefSeq" id="WP_093369725.1">
    <property type="nucleotide sequence ID" value="NZ_FNCW01000016.1"/>
</dbReference>
<dbReference type="AlphaFoldDB" id="A0A1G7YZK2"/>
<dbReference type="OrthoDB" id="9794241at2"/>
<accession>A0A1G7YZK2</accession>
<gene>
    <name evidence="1" type="ORF">SAMN04488027_1162</name>
</gene>
<protein>
    <submittedName>
        <fullName evidence="1">TIGR02453 family protein</fullName>
    </submittedName>
</protein>
<dbReference type="Pfam" id="PF09365">
    <property type="entry name" value="DUF2461"/>
    <property type="match status" value="1"/>
</dbReference>
<reference evidence="1 2" key="1">
    <citation type="submission" date="2016-10" db="EMBL/GenBank/DDBJ databases">
        <authorList>
            <person name="de Groot N.N."/>
        </authorList>
    </citation>
    <scope>NUCLEOTIDE SEQUENCE [LARGE SCALE GENOMIC DNA]</scope>
    <source>
        <strain evidence="1 2">DSM 19803</strain>
    </source>
</reference>
<dbReference type="PIRSF" id="PIRSF028451">
    <property type="entry name" value="UCP028451"/>
    <property type="match status" value="1"/>
</dbReference>
<dbReference type="InterPro" id="IPR015996">
    <property type="entry name" value="UCP028451"/>
</dbReference>
<evidence type="ECO:0000313" key="2">
    <source>
        <dbReference type="Proteomes" id="UP000199296"/>
    </source>
</evidence>